<dbReference type="EMBL" id="CP010427">
    <property type="protein sequence ID" value="AJC49058.1"/>
    <property type="molecule type" value="Genomic_DNA"/>
</dbReference>
<keyword evidence="1" id="KW-0732">Signal</keyword>
<evidence type="ECO:0000256" key="1">
    <source>
        <dbReference type="SAM" id="SignalP"/>
    </source>
</evidence>
<keyword evidence="3" id="KW-1185">Reference proteome</keyword>
<dbReference type="AlphaFoldDB" id="A0A0A8E4Y9"/>
<proteinExistence type="predicted"/>
<dbReference type="STRING" id="594679.SD28_05130"/>
<organism evidence="2 3">
    <name type="scientific">Allofrancisella guangzhouensis</name>
    <dbReference type="NCBI Taxonomy" id="594679"/>
    <lineage>
        <taxon>Bacteria</taxon>
        <taxon>Pseudomonadati</taxon>
        <taxon>Pseudomonadota</taxon>
        <taxon>Gammaproteobacteria</taxon>
        <taxon>Thiotrichales</taxon>
        <taxon>Francisellaceae</taxon>
        <taxon>Allofrancisella</taxon>
    </lineage>
</organism>
<feature type="chain" id="PRO_5002051500" evidence="1">
    <location>
        <begin position="18"/>
        <end position="169"/>
    </location>
</feature>
<feature type="signal peptide" evidence="1">
    <location>
        <begin position="1"/>
        <end position="17"/>
    </location>
</feature>
<protein>
    <submittedName>
        <fullName evidence="2">Uncharacterized protein</fullName>
    </submittedName>
</protein>
<evidence type="ECO:0000313" key="3">
    <source>
        <dbReference type="Proteomes" id="UP000031104"/>
    </source>
</evidence>
<dbReference type="RefSeq" id="WP_039124768.1">
    <property type="nucleotide sequence ID" value="NZ_CP010427.1"/>
</dbReference>
<dbReference type="Proteomes" id="UP000031104">
    <property type="component" value="Chromosome"/>
</dbReference>
<evidence type="ECO:0000313" key="2">
    <source>
        <dbReference type="EMBL" id="AJC49058.1"/>
    </source>
</evidence>
<accession>A0A0A8E4Y9</accession>
<sequence length="169" mass="18817">MKKIILAFLTLISALYAGEMDVHVSLSPEVAKNTKFEYDNTIGSSCKLSKQTNSSFSMHCDSGVGQKTVAYVDVVGPINSYQEAEPRVPFDRLKISYPAVGKGYINYEHWGFPTCQMCDTWRVSDKCYLTSSSSCSHDEDTYFIENVGNNNIVINKYHGPNSSYIPGVI</sequence>
<dbReference type="HOGENOM" id="CLU_1576174_0_0_6"/>
<dbReference type="KEGG" id="fgu:SD28_05130"/>
<reference evidence="2 3" key="1">
    <citation type="submission" date="2014-12" db="EMBL/GenBank/DDBJ databases">
        <title>Complete genome sequence of Francisella guanzhouensis strain 08HL01032 isolated from air-conditioning system in China.</title>
        <authorList>
            <person name="Svensson D."/>
            <person name="Ohrman C."/>
            <person name="Backman S."/>
            <person name="Karlsson E."/>
            <person name="Nilsson E."/>
            <person name="Bystrom M."/>
            <person name="Larkeryd A."/>
            <person name="Stenberg P."/>
            <person name="Scholtz H.C."/>
            <person name="Forsman M."/>
            <person name="Sjodin A."/>
        </authorList>
    </citation>
    <scope>NUCLEOTIDE SEQUENCE [LARGE SCALE GENOMIC DNA]</scope>
    <source>
        <strain evidence="2 3">08HL01032</strain>
    </source>
</reference>
<gene>
    <name evidence="2" type="ORF">SD28_05130</name>
</gene>
<name>A0A0A8E4Y9_9GAMM</name>